<name>A0A9D4SMT5_RHISA</name>
<dbReference type="PANTHER" id="PTHR45695">
    <property type="entry name" value="LEUCOKININ RECEPTOR-RELATED"/>
    <property type="match status" value="1"/>
</dbReference>
<dbReference type="SUPFAM" id="SSF81321">
    <property type="entry name" value="Family A G protein-coupled receptor-like"/>
    <property type="match status" value="1"/>
</dbReference>
<dbReference type="PRINTS" id="PR00237">
    <property type="entry name" value="GPCRRHODOPSN"/>
</dbReference>
<dbReference type="GO" id="GO:0004930">
    <property type="term" value="F:G protein-coupled receptor activity"/>
    <property type="evidence" value="ECO:0007669"/>
    <property type="project" value="UniProtKB-KW"/>
</dbReference>
<keyword evidence="8" id="KW-0807">Transducer</keyword>
<feature type="domain" description="G-protein coupled receptors family 1 profile" evidence="10">
    <location>
        <begin position="1"/>
        <end position="77"/>
    </location>
</feature>
<evidence type="ECO:0000256" key="4">
    <source>
        <dbReference type="ARBA" id="ARBA00022989"/>
    </source>
</evidence>
<sequence length="156" mass="17716">MVYTVALFPRMRSISDLFLASLASTDLLIVLVCMPVKFGQLFSYTWILGELGCKLLLYVQHVSLIFSVLNLSFLRIESLSSDSSKYTAVDVEMGLRRRAYWCMRDEASLGAWCSFEIYMLILVLCIPTLVMGYAYAKICAQLWMVVRERAHLTSGS</sequence>
<feature type="transmembrane region" description="Helical" evidence="9">
    <location>
        <begin position="17"/>
        <end position="34"/>
    </location>
</feature>
<evidence type="ECO:0000313" key="11">
    <source>
        <dbReference type="EMBL" id="KAH7934966.1"/>
    </source>
</evidence>
<keyword evidence="6 9" id="KW-0472">Membrane</keyword>
<dbReference type="PANTHER" id="PTHR45695:SF9">
    <property type="entry name" value="LEUCOKININ RECEPTOR"/>
    <property type="match status" value="1"/>
</dbReference>
<dbReference type="InterPro" id="IPR017452">
    <property type="entry name" value="GPCR_Rhodpsn_7TM"/>
</dbReference>
<reference evidence="11" key="2">
    <citation type="submission" date="2021-09" db="EMBL/GenBank/DDBJ databases">
        <authorList>
            <person name="Jia N."/>
            <person name="Wang J."/>
            <person name="Shi W."/>
            <person name="Du L."/>
            <person name="Sun Y."/>
            <person name="Zhan W."/>
            <person name="Jiang J."/>
            <person name="Wang Q."/>
            <person name="Zhang B."/>
            <person name="Ji P."/>
            <person name="Sakyi L.B."/>
            <person name="Cui X."/>
            <person name="Yuan T."/>
            <person name="Jiang B."/>
            <person name="Yang W."/>
            <person name="Lam T.T.-Y."/>
            <person name="Chang Q."/>
            <person name="Ding S."/>
            <person name="Wang X."/>
            <person name="Zhu J."/>
            <person name="Ruan X."/>
            <person name="Zhao L."/>
            <person name="Wei J."/>
            <person name="Que T."/>
            <person name="Du C."/>
            <person name="Cheng J."/>
            <person name="Dai P."/>
            <person name="Han X."/>
            <person name="Huang E."/>
            <person name="Gao Y."/>
            <person name="Liu J."/>
            <person name="Shao H."/>
            <person name="Ye R."/>
            <person name="Li L."/>
            <person name="Wei W."/>
            <person name="Wang X."/>
            <person name="Wang C."/>
            <person name="Huo Q."/>
            <person name="Li W."/>
            <person name="Guo W."/>
            <person name="Chen H."/>
            <person name="Chen S."/>
            <person name="Zhou L."/>
            <person name="Zhou L."/>
            <person name="Ni X."/>
            <person name="Tian J."/>
            <person name="Zhou Y."/>
            <person name="Sheng Y."/>
            <person name="Liu T."/>
            <person name="Pan Y."/>
            <person name="Xia L."/>
            <person name="Li J."/>
            <person name="Zhao F."/>
            <person name="Cao W."/>
        </authorList>
    </citation>
    <scope>NUCLEOTIDE SEQUENCE</scope>
    <source>
        <strain evidence="11">Rsan-2018</strain>
        <tissue evidence="11">Larvae</tissue>
    </source>
</reference>
<gene>
    <name evidence="11" type="ORF">HPB52_002458</name>
</gene>
<evidence type="ECO:0000256" key="6">
    <source>
        <dbReference type="ARBA" id="ARBA00023136"/>
    </source>
</evidence>
<dbReference type="PROSITE" id="PS50262">
    <property type="entry name" value="G_PROTEIN_RECEP_F1_2"/>
    <property type="match status" value="1"/>
</dbReference>
<feature type="transmembrane region" description="Helical" evidence="9">
    <location>
        <begin position="117"/>
        <end position="136"/>
    </location>
</feature>
<dbReference type="Gene3D" id="1.20.1070.10">
    <property type="entry name" value="Rhodopsin 7-helix transmembrane proteins"/>
    <property type="match status" value="1"/>
</dbReference>
<evidence type="ECO:0000256" key="2">
    <source>
        <dbReference type="ARBA" id="ARBA00010663"/>
    </source>
</evidence>
<keyword evidence="12" id="KW-1185">Reference proteome</keyword>
<keyword evidence="7" id="KW-0675">Receptor</keyword>
<dbReference type="InterPro" id="IPR000276">
    <property type="entry name" value="GPCR_Rhodpsn"/>
</dbReference>
<comment type="similarity">
    <text evidence="2">Belongs to the G-protein coupled receptor 1 family.</text>
</comment>
<dbReference type="Proteomes" id="UP000821837">
    <property type="component" value="Unassembled WGS sequence"/>
</dbReference>
<evidence type="ECO:0000256" key="5">
    <source>
        <dbReference type="ARBA" id="ARBA00023040"/>
    </source>
</evidence>
<evidence type="ECO:0000256" key="3">
    <source>
        <dbReference type="ARBA" id="ARBA00022692"/>
    </source>
</evidence>
<evidence type="ECO:0000256" key="9">
    <source>
        <dbReference type="SAM" id="Phobius"/>
    </source>
</evidence>
<keyword evidence="4 9" id="KW-1133">Transmembrane helix</keyword>
<dbReference type="VEuPathDB" id="VectorBase:RSAN_030600"/>
<keyword evidence="5" id="KW-0297">G-protein coupled receptor</keyword>
<reference evidence="11" key="1">
    <citation type="journal article" date="2020" name="Cell">
        <title>Large-Scale Comparative Analyses of Tick Genomes Elucidate Their Genetic Diversity and Vector Capacities.</title>
        <authorList>
            <consortium name="Tick Genome and Microbiome Consortium (TIGMIC)"/>
            <person name="Jia N."/>
            <person name="Wang J."/>
            <person name="Shi W."/>
            <person name="Du L."/>
            <person name="Sun Y."/>
            <person name="Zhan W."/>
            <person name="Jiang J.F."/>
            <person name="Wang Q."/>
            <person name="Zhang B."/>
            <person name="Ji P."/>
            <person name="Bell-Sakyi L."/>
            <person name="Cui X.M."/>
            <person name="Yuan T.T."/>
            <person name="Jiang B.G."/>
            <person name="Yang W.F."/>
            <person name="Lam T.T."/>
            <person name="Chang Q.C."/>
            <person name="Ding S.J."/>
            <person name="Wang X.J."/>
            <person name="Zhu J.G."/>
            <person name="Ruan X.D."/>
            <person name="Zhao L."/>
            <person name="Wei J.T."/>
            <person name="Ye R.Z."/>
            <person name="Que T.C."/>
            <person name="Du C.H."/>
            <person name="Zhou Y.H."/>
            <person name="Cheng J.X."/>
            <person name="Dai P.F."/>
            <person name="Guo W.B."/>
            <person name="Han X.H."/>
            <person name="Huang E.J."/>
            <person name="Li L.F."/>
            <person name="Wei W."/>
            <person name="Gao Y.C."/>
            <person name="Liu J.Z."/>
            <person name="Shao H.Z."/>
            <person name="Wang X."/>
            <person name="Wang C.C."/>
            <person name="Yang T.C."/>
            <person name="Huo Q.B."/>
            <person name="Li W."/>
            <person name="Chen H.Y."/>
            <person name="Chen S.E."/>
            <person name="Zhou L.G."/>
            <person name="Ni X.B."/>
            <person name="Tian J.H."/>
            <person name="Sheng Y."/>
            <person name="Liu T."/>
            <person name="Pan Y.S."/>
            <person name="Xia L.Y."/>
            <person name="Li J."/>
            <person name="Zhao F."/>
            <person name="Cao W.C."/>
        </authorList>
    </citation>
    <scope>NUCLEOTIDE SEQUENCE</scope>
    <source>
        <strain evidence="11">Rsan-2018</strain>
    </source>
</reference>
<dbReference type="AlphaFoldDB" id="A0A9D4SMT5"/>
<proteinExistence type="inferred from homology"/>
<dbReference type="EMBL" id="JABSTV010001255">
    <property type="protein sequence ID" value="KAH7934966.1"/>
    <property type="molecule type" value="Genomic_DNA"/>
</dbReference>
<accession>A0A9D4SMT5</accession>
<evidence type="ECO:0000256" key="8">
    <source>
        <dbReference type="ARBA" id="ARBA00023224"/>
    </source>
</evidence>
<organism evidence="11 12">
    <name type="scientific">Rhipicephalus sanguineus</name>
    <name type="common">Brown dog tick</name>
    <name type="synonym">Ixodes sanguineus</name>
    <dbReference type="NCBI Taxonomy" id="34632"/>
    <lineage>
        <taxon>Eukaryota</taxon>
        <taxon>Metazoa</taxon>
        <taxon>Ecdysozoa</taxon>
        <taxon>Arthropoda</taxon>
        <taxon>Chelicerata</taxon>
        <taxon>Arachnida</taxon>
        <taxon>Acari</taxon>
        <taxon>Parasitiformes</taxon>
        <taxon>Ixodida</taxon>
        <taxon>Ixodoidea</taxon>
        <taxon>Ixodidae</taxon>
        <taxon>Rhipicephalinae</taxon>
        <taxon>Rhipicephalus</taxon>
        <taxon>Rhipicephalus</taxon>
    </lineage>
</organism>
<dbReference type="Pfam" id="PF00001">
    <property type="entry name" value="7tm_1"/>
    <property type="match status" value="1"/>
</dbReference>
<evidence type="ECO:0000256" key="7">
    <source>
        <dbReference type="ARBA" id="ARBA00023170"/>
    </source>
</evidence>
<evidence type="ECO:0000313" key="12">
    <source>
        <dbReference type="Proteomes" id="UP000821837"/>
    </source>
</evidence>
<comment type="caution">
    <text evidence="11">The sequence shown here is derived from an EMBL/GenBank/DDBJ whole genome shotgun (WGS) entry which is preliminary data.</text>
</comment>
<comment type="subcellular location">
    <subcellularLocation>
        <location evidence="1">Membrane</location>
        <topology evidence="1">Multi-pass membrane protein</topology>
    </subcellularLocation>
</comment>
<evidence type="ECO:0000259" key="10">
    <source>
        <dbReference type="PROSITE" id="PS50262"/>
    </source>
</evidence>
<protein>
    <recommendedName>
        <fullName evidence="10">G-protein coupled receptors family 1 profile domain-containing protein</fullName>
    </recommendedName>
</protein>
<keyword evidence="3 9" id="KW-0812">Transmembrane</keyword>
<dbReference type="GO" id="GO:0005886">
    <property type="term" value="C:plasma membrane"/>
    <property type="evidence" value="ECO:0007669"/>
    <property type="project" value="TreeGrafter"/>
</dbReference>
<evidence type="ECO:0000256" key="1">
    <source>
        <dbReference type="ARBA" id="ARBA00004141"/>
    </source>
</evidence>